<accession>A0A7Z0EME4</accession>
<evidence type="ECO:0000313" key="1">
    <source>
        <dbReference type="EMBL" id="NYJ34790.1"/>
    </source>
</evidence>
<dbReference type="EMBL" id="JACCFS010000001">
    <property type="protein sequence ID" value="NYJ34790.1"/>
    <property type="molecule type" value="Genomic_DNA"/>
</dbReference>
<keyword evidence="2" id="KW-1185">Reference proteome</keyword>
<dbReference type="SUPFAM" id="SSF160631">
    <property type="entry name" value="SMI1/KNR4-like"/>
    <property type="match status" value="1"/>
</dbReference>
<dbReference type="AlphaFoldDB" id="A0A7Z0EME4"/>
<protein>
    <recommendedName>
        <fullName evidence="3">SMI1/KNR4 family protein</fullName>
    </recommendedName>
</protein>
<evidence type="ECO:0008006" key="3">
    <source>
        <dbReference type="Google" id="ProtNLM"/>
    </source>
</evidence>
<proteinExistence type="predicted"/>
<comment type="caution">
    <text evidence="1">The sequence shown here is derived from an EMBL/GenBank/DDBJ whole genome shotgun (WGS) entry which is preliminary data.</text>
</comment>
<sequence>MNDCDALLARIAAKAAENGCRTAPVTAEVVAEAERRLGFRLHPLPSTRYRRIGDGSFGPMDALLPLDRPRSDGVDSVVGGYLDRRARSGADDPWAWPAGVVPVLDRGCAMVAAVDRLSEDGTVLLFEPNAVDDADPAGAWFVDADGLAAWLEAWLCGTGWYEEDVVDEEFAMAPWKGGTDRG</sequence>
<name>A0A7Z0EME4_9ACTN</name>
<evidence type="ECO:0000313" key="2">
    <source>
        <dbReference type="Proteomes" id="UP000572051"/>
    </source>
</evidence>
<dbReference type="InterPro" id="IPR037883">
    <property type="entry name" value="Knr4/Smi1-like_sf"/>
</dbReference>
<organism evidence="1 2">
    <name type="scientific">Nocardiopsis aegyptia</name>
    <dbReference type="NCBI Taxonomy" id="220378"/>
    <lineage>
        <taxon>Bacteria</taxon>
        <taxon>Bacillati</taxon>
        <taxon>Actinomycetota</taxon>
        <taxon>Actinomycetes</taxon>
        <taxon>Streptosporangiales</taxon>
        <taxon>Nocardiopsidaceae</taxon>
        <taxon>Nocardiopsis</taxon>
    </lineage>
</organism>
<gene>
    <name evidence="1" type="ORF">HNR10_002671</name>
</gene>
<dbReference type="RefSeq" id="WP_179823598.1">
    <property type="nucleotide sequence ID" value="NZ_JACCFS010000001.1"/>
</dbReference>
<reference evidence="1 2" key="1">
    <citation type="submission" date="2020-07" db="EMBL/GenBank/DDBJ databases">
        <title>Sequencing the genomes of 1000 actinobacteria strains.</title>
        <authorList>
            <person name="Klenk H.-P."/>
        </authorList>
    </citation>
    <scope>NUCLEOTIDE SEQUENCE [LARGE SCALE GENOMIC DNA]</scope>
    <source>
        <strain evidence="1 2">DSM 44442</strain>
    </source>
</reference>
<dbReference type="Proteomes" id="UP000572051">
    <property type="component" value="Unassembled WGS sequence"/>
</dbReference>